<evidence type="ECO:0000256" key="6">
    <source>
        <dbReference type="ARBA" id="ARBA00023136"/>
    </source>
</evidence>
<feature type="transmembrane region" description="Helical" evidence="7">
    <location>
        <begin position="398"/>
        <end position="417"/>
    </location>
</feature>
<dbReference type="CDD" id="cd06261">
    <property type="entry name" value="TM_PBP2"/>
    <property type="match status" value="1"/>
</dbReference>
<dbReference type="EMBL" id="JAKVPY010000004">
    <property type="protein sequence ID" value="MCH4562394.1"/>
    <property type="molecule type" value="Genomic_DNA"/>
</dbReference>
<protein>
    <submittedName>
        <fullName evidence="9">ABC transporter permease subunit</fullName>
    </submittedName>
</protein>
<evidence type="ECO:0000259" key="8">
    <source>
        <dbReference type="PROSITE" id="PS50928"/>
    </source>
</evidence>
<feature type="transmembrane region" description="Helical" evidence="7">
    <location>
        <begin position="529"/>
        <end position="555"/>
    </location>
</feature>
<feature type="transmembrane region" description="Helical" evidence="7">
    <location>
        <begin position="251"/>
        <end position="274"/>
    </location>
</feature>
<dbReference type="InterPro" id="IPR035906">
    <property type="entry name" value="MetI-like_sf"/>
</dbReference>
<dbReference type="Pfam" id="PF00528">
    <property type="entry name" value="BPD_transp_1"/>
    <property type="match status" value="1"/>
</dbReference>
<keyword evidence="5 7" id="KW-1133">Transmembrane helix</keyword>
<evidence type="ECO:0000313" key="10">
    <source>
        <dbReference type="Proteomes" id="UP001202117"/>
    </source>
</evidence>
<keyword evidence="3" id="KW-1003">Cell membrane</keyword>
<name>A0ABS9RRG7_9GAMM</name>
<dbReference type="PROSITE" id="PS50928">
    <property type="entry name" value="ABC_TM1"/>
    <property type="match status" value="2"/>
</dbReference>
<dbReference type="PANTHER" id="PTHR30183:SF6">
    <property type="entry name" value="INNER MEMBRANE ABC TRANSPORTER PERMEASE PROTEIN YNJC"/>
    <property type="match status" value="1"/>
</dbReference>
<evidence type="ECO:0000256" key="5">
    <source>
        <dbReference type="ARBA" id="ARBA00022989"/>
    </source>
</evidence>
<organism evidence="9 10">
    <name type="scientific">Halomonas flagellata</name>
    <dbReference type="NCBI Taxonomy" id="2920385"/>
    <lineage>
        <taxon>Bacteria</taxon>
        <taxon>Pseudomonadati</taxon>
        <taxon>Pseudomonadota</taxon>
        <taxon>Gammaproteobacteria</taxon>
        <taxon>Oceanospirillales</taxon>
        <taxon>Halomonadaceae</taxon>
        <taxon>Halomonas</taxon>
    </lineage>
</organism>
<keyword evidence="6 7" id="KW-0472">Membrane</keyword>
<sequence length="565" mass="60209">MILRLAPALIVTLLVGPILAGLAMAILPAFGYLPALGGDAFSLAPWRQLFAQPGLWRSVAISLASGLVTTAVSLVVVLLFQAAATGSRLDHWIRRLVSPLLSIPHAAAAFGLAFLIAPSGLMARLVSPGLTGWERPPDLLIVQDPWGLSLMAGLIIKEIPFLLLMSLAALPQLDPQRRVAIAHSLGYRPTIAWLKVVAPVLYPLIRLPVYAVIAYATSVVDVALILGPTLPPTLSVSILTWFNDPDLSRRFMASAGAVLQLGVTASALATWWCLERLVARLGRGWINRGGRQAGEQPLRLVGKGLILFAALTAFVGIGSLALNSVAGFWRFPDALPQGFTATHWLRAVPALSGPVTSTAIIAAASTLIAVVLTLAALENEQRTGHPPAQGRLLSALGLLYLPLIVPQIAFLFGLVVVMESLGTRPQHGLVIFGHLLFVLPYVFLSLSEAYRRFDPRWSRLALTLGASRNATFWRVRLPMLTAPLLTAMAVGLAVSIGQYLPTQLLGAGRVSTVTTEAVALAAGGNRRVIGVWALVQACLPLVGFTIAIGLPRLIWSQRRGMRGAP</sequence>
<accession>A0ABS9RRG7</accession>
<feature type="transmembrane region" description="Helical" evidence="7">
    <location>
        <begin position="429"/>
        <end position="450"/>
    </location>
</feature>
<dbReference type="RefSeq" id="WP_240567223.1">
    <property type="nucleotide sequence ID" value="NZ_JAKVPY010000004.1"/>
</dbReference>
<dbReference type="Gene3D" id="1.10.3720.10">
    <property type="entry name" value="MetI-like"/>
    <property type="match status" value="2"/>
</dbReference>
<reference evidence="9 10" key="1">
    <citation type="submission" date="2022-02" db="EMBL/GenBank/DDBJ databases">
        <title>Halomonas fukangensis sp. nov., a halophilic bacterium isolated from a bulk soil of Kalidium foliatum at Fukang.</title>
        <authorList>
            <person name="Huang Y."/>
        </authorList>
    </citation>
    <scope>NUCLEOTIDE SEQUENCE [LARGE SCALE GENOMIC DNA]</scope>
    <source>
        <strain evidence="9 10">EGI 63088</strain>
    </source>
</reference>
<evidence type="ECO:0000256" key="7">
    <source>
        <dbReference type="RuleBase" id="RU363032"/>
    </source>
</evidence>
<feature type="domain" description="ABC transmembrane type-1" evidence="8">
    <location>
        <begin position="355"/>
        <end position="547"/>
    </location>
</feature>
<comment type="caution">
    <text evidence="9">The sequence shown here is derived from an EMBL/GenBank/DDBJ whole genome shotgun (WGS) entry which is preliminary data.</text>
</comment>
<proteinExistence type="inferred from homology"/>
<evidence type="ECO:0000256" key="4">
    <source>
        <dbReference type="ARBA" id="ARBA00022692"/>
    </source>
</evidence>
<keyword evidence="4 7" id="KW-0812">Transmembrane</keyword>
<comment type="similarity">
    <text evidence="7">Belongs to the binding-protein-dependent transport system permease family.</text>
</comment>
<feature type="domain" description="ABC transmembrane type-1" evidence="8">
    <location>
        <begin position="55"/>
        <end position="270"/>
    </location>
</feature>
<evidence type="ECO:0000256" key="3">
    <source>
        <dbReference type="ARBA" id="ARBA00022475"/>
    </source>
</evidence>
<feature type="transmembrane region" description="Helical" evidence="7">
    <location>
        <begin position="305"/>
        <end position="331"/>
    </location>
</feature>
<feature type="transmembrane region" description="Helical" evidence="7">
    <location>
        <begin position="351"/>
        <end position="377"/>
    </location>
</feature>
<feature type="transmembrane region" description="Helical" evidence="7">
    <location>
        <begin position="101"/>
        <end position="126"/>
    </location>
</feature>
<comment type="subcellular location">
    <subcellularLocation>
        <location evidence="1 7">Cell membrane</location>
        <topology evidence="1 7">Multi-pass membrane protein</topology>
    </subcellularLocation>
</comment>
<dbReference type="InterPro" id="IPR000515">
    <property type="entry name" value="MetI-like"/>
</dbReference>
<keyword evidence="10" id="KW-1185">Reference proteome</keyword>
<dbReference type="PANTHER" id="PTHR30183">
    <property type="entry name" value="MOLYBDENUM TRANSPORT SYSTEM PERMEASE PROTEIN MODB"/>
    <property type="match status" value="1"/>
</dbReference>
<evidence type="ECO:0000313" key="9">
    <source>
        <dbReference type="EMBL" id="MCH4562394.1"/>
    </source>
</evidence>
<keyword evidence="2 7" id="KW-0813">Transport</keyword>
<evidence type="ECO:0000256" key="1">
    <source>
        <dbReference type="ARBA" id="ARBA00004651"/>
    </source>
</evidence>
<feature type="transmembrane region" description="Helical" evidence="7">
    <location>
        <begin position="55"/>
        <end position="80"/>
    </location>
</feature>
<dbReference type="SUPFAM" id="SSF161098">
    <property type="entry name" value="MetI-like"/>
    <property type="match status" value="2"/>
</dbReference>
<feature type="transmembrane region" description="Helical" evidence="7">
    <location>
        <begin position="146"/>
        <end position="170"/>
    </location>
</feature>
<dbReference type="Proteomes" id="UP001202117">
    <property type="component" value="Unassembled WGS sequence"/>
</dbReference>
<gene>
    <name evidence="9" type="ORF">MKP05_04500</name>
</gene>
<feature type="transmembrane region" description="Helical" evidence="7">
    <location>
        <begin position="477"/>
        <end position="500"/>
    </location>
</feature>
<evidence type="ECO:0000256" key="2">
    <source>
        <dbReference type="ARBA" id="ARBA00022448"/>
    </source>
</evidence>